<dbReference type="EMBL" id="VSRR010012254">
    <property type="protein sequence ID" value="MPC54304.1"/>
    <property type="molecule type" value="Genomic_DNA"/>
</dbReference>
<reference evidence="1 2" key="1">
    <citation type="submission" date="2019-05" db="EMBL/GenBank/DDBJ databases">
        <title>Another draft genome of Portunus trituberculatus and its Hox gene families provides insights of decapod evolution.</title>
        <authorList>
            <person name="Jeong J.-H."/>
            <person name="Song I."/>
            <person name="Kim S."/>
            <person name="Choi T."/>
            <person name="Kim D."/>
            <person name="Ryu S."/>
            <person name="Kim W."/>
        </authorList>
    </citation>
    <scope>NUCLEOTIDE SEQUENCE [LARGE SCALE GENOMIC DNA]</scope>
    <source>
        <tissue evidence="1">Muscle</tissue>
    </source>
</reference>
<name>A0A5B7GCN9_PORTR</name>
<dbReference type="AlphaFoldDB" id="A0A5B7GCN9"/>
<gene>
    <name evidence="1" type="ORF">E2C01_048214</name>
</gene>
<organism evidence="1 2">
    <name type="scientific">Portunus trituberculatus</name>
    <name type="common">Swimming crab</name>
    <name type="synonym">Neptunus trituberculatus</name>
    <dbReference type="NCBI Taxonomy" id="210409"/>
    <lineage>
        <taxon>Eukaryota</taxon>
        <taxon>Metazoa</taxon>
        <taxon>Ecdysozoa</taxon>
        <taxon>Arthropoda</taxon>
        <taxon>Crustacea</taxon>
        <taxon>Multicrustacea</taxon>
        <taxon>Malacostraca</taxon>
        <taxon>Eumalacostraca</taxon>
        <taxon>Eucarida</taxon>
        <taxon>Decapoda</taxon>
        <taxon>Pleocyemata</taxon>
        <taxon>Brachyura</taxon>
        <taxon>Eubrachyura</taxon>
        <taxon>Portunoidea</taxon>
        <taxon>Portunidae</taxon>
        <taxon>Portuninae</taxon>
        <taxon>Portunus</taxon>
    </lineage>
</organism>
<proteinExistence type="predicted"/>
<comment type="caution">
    <text evidence="1">The sequence shown here is derived from an EMBL/GenBank/DDBJ whole genome shotgun (WGS) entry which is preliminary data.</text>
</comment>
<keyword evidence="2" id="KW-1185">Reference proteome</keyword>
<sequence length="107" mass="11783">MAACLRLLRHSARCLRAVIASIHTAARKAVIRLKTLQFPHELATAQPLPVNLHTPSTVLARMSSSSSNFWKCYGRNNQSFERSSGSVSVAMRSPHLRLYASPPATLL</sequence>
<dbReference type="Proteomes" id="UP000324222">
    <property type="component" value="Unassembled WGS sequence"/>
</dbReference>
<evidence type="ECO:0000313" key="2">
    <source>
        <dbReference type="Proteomes" id="UP000324222"/>
    </source>
</evidence>
<protein>
    <submittedName>
        <fullName evidence="1">Uncharacterized protein</fullName>
    </submittedName>
</protein>
<evidence type="ECO:0000313" key="1">
    <source>
        <dbReference type="EMBL" id="MPC54304.1"/>
    </source>
</evidence>
<accession>A0A5B7GCN9</accession>